<accession>A0ABM8VWC8</accession>
<keyword evidence="2" id="KW-1185">Reference proteome</keyword>
<protein>
    <submittedName>
        <fullName evidence="1">39497_t:CDS:1</fullName>
    </submittedName>
</protein>
<organism evidence="1 2">
    <name type="scientific">Gigaspora margarita</name>
    <dbReference type="NCBI Taxonomy" id="4874"/>
    <lineage>
        <taxon>Eukaryota</taxon>
        <taxon>Fungi</taxon>
        <taxon>Fungi incertae sedis</taxon>
        <taxon>Mucoromycota</taxon>
        <taxon>Glomeromycotina</taxon>
        <taxon>Glomeromycetes</taxon>
        <taxon>Diversisporales</taxon>
        <taxon>Gigasporaceae</taxon>
        <taxon>Gigaspora</taxon>
    </lineage>
</organism>
<evidence type="ECO:0000313" key="1">
    <source>
        <dbReference type="EMBL" id="CAG8463008.1"/>
    </source>
</evidence>
<name>A0ABM8VWC8_GIGMA</name>
<reference evidence="1 2" key="1">
    <citation type="submission" date="2021-06" db="EMBL/GenBank/DDBJ databases">
        <authorList>
            <person name="Kallberg Y."/>
            <person name="Tangrot J."/>
            <person name="Rosling A."/>
        </authorList>
    </citation>
    <scope>NUCLEOTIDE SEQUENCE [LARGE SCALE GENOMIC DNA]</scope>
    <source>
        <strain evidence="1 2">120-4 pot B 10/14</strain>
    </source>
</reference>
<proteinExistence type="predicted"/>
<comment type="caution">
    <text evidence="1">The sequence shown here is derived from an EMBL/GenBank/DDBJ whole genome shotgun (WGS) entry which is preliminary data.</text>
</comment>
<evidence type="ECO:0000313" key="2">
    <source>
        <dbReference type="Proteomes" id="UP000789901"/>
    </source>
</evidence>
<gene>
    <name evidence="1" type="ORF">GMARGA_LOCUS401</name>
</gene>
<dbReference type="Proteomes" id="UP000789901">
    <property type="component" value="Unassembled WGS sequence"/>
</dbReference>
<dbReference type="EMBL" id="CAJVQB010000068">
    <property type="protein sequence ID" value="CAG8463008.1"/>
    <property type="molecule type" value="Genomic_DNA"/>
</dbReference>
<sequence length="137" mass="16148">MPIGYLQLQVDKISDKKLSPFGFRINEKGEISVIGEKDSKEYRTSKKASNNPNYPNDITQQSQAKFNRLKEKMLEPIKQIQQSRQQNLKNLLSEIDKKQSLLQEKKASLEKLFYNDEKTTKQEQEQLRELEKIMRES</sequence>